<evidence type="ECO:0000313" key="2">
    <source>
        <dbReference type="EMBL" id="MEZ0450188.1"/>
    </source>
</evidence>
<keyword evidence="1" id="KW-0472">Membrane</keyword>
<organism evidence="2 3">
    <name type="scientific">Sphingobacterium thalpophilum</name>
    <dbReference type="NCBI Taxonomy" id="259"/>
    <lineage>
        <taxon>Bacteria</taxon>
        <taxon>Pseudomonadati</taxon>
        <taxon>Bacteroidota</taxon>
        <taxon>Sphingobacteriia</taxon>
        <taxon>Sphingobacteriales</taxon>
        <taxon>Sphingobacteriaceae</taxon>
        <taxon>Sphingobacterium</taxon>
    </lineage>
</organism>
<sequence length="114" mass="13457">MDKQEEKFRQLMQMGKVEMPFDDFESRLMARIKDLDTVKAQAKKNKKYAILFFLLGTVFGIILNNYLMGKVQVADITSAYKNYLIIGCQLLFAILICFFCQQFWRFLAIYQNND</sequence>
<protein>
    <submittedName>
        <fullName evidence="2">Uncharacterized protein</fullName>
    </submittedName>
</protein>
<feature type="transmembrane region" description="Helical" evidence="1">
    <location>
        <begin position="80"/>
        <end position="100"/>
    </location>
</feature>
<keyword evidence="1" id="KW-0812">Transmembrane</keyword>
<comment type="caution">
    <text evidence="2">The sequence shown here is derived from an EMBL/GenBank/DDBJ whole genome shotgun (WGS) entry which is preliminary data.</text>
</comment>
<dbReference type="EMBL" id="JBEOQB010000001">
    <property type="protein sequence ID" value="MEZ0450188.1"/>
    <property type="molecule type" value="Genomic_DNA"/>
</dbReference>
<dbReference type="RefSeq" id="WP_370481694.1">
    <property type="nucleotide sequence ID" value="NZ_JBEOQA010000001.1"/>
</dbReference>
<dbReference type="Proteomes" id="UP001566204">
    <property type="component" value="Unassembled WGS sequence"/>
</dbReference>
<evidence type="ECO:0000313" key="3">
    <source>
        <dbReference type="Proteomes" id="UP001566204"/>
    </source>
</evidence>
<keyword evidence="1" id="KW-1133">Transmembrane helix</keyword>
<proteinExistence type="predicted"/>
<name>A0ABV4H6S3_9SPHI</name>
<reference evidence="2 3" key="1">
    <citation type="submission" date="2024-06" db="EMBL/GenBank/DDBJ databases">
        <title>Soil Sphingobacterium thalpophilum.</title>
        <authorList>
            <person name="Yang J."/>
            <person name="Li J."/>
        </authorList>
    </citation>
    <scope>NUCLEOTIDE SEQUENCE [LARGE SCALE GENOMIC DNA]</scope>
    <source>
        <strain evidence="2 3">22g91tb</strain>
    </source>
</reference>
<evidence type="ECO:0000256" key="1">
    <source>
        <dbReference type="SAM" id="Phobius"/>
    </source>
</evidence>
<feature type="transmembrane region" description="Helical" evidence="1">
    <location>
        <begin position="48"/>
        <end position="68"/>
    </location>
</feature>
<accession>A0ABV4H6S3</accession>
<keyword evidence="3" id="KW-1185">Reference proteome</keyword>
<gene>
    <name evidence="2" type="ORF">ABTW24_01090</name>
</gene>